<evidence type="ECO:0000256" key="6">
    <source>
        <dbReference type="PROSITE-ProRule" id="PRU10141"/>
    </source>
</evidence>
<dbReference type="OrthoDB" id="192887at2759"/>
<dbReference type="Proteomes" id="UP000179807">
    <property type="component" value="Unassembled WGS sequence"/>
</dbReference>
<organism evidence="10 11">
    <name type="scientific">Tritrichomonas foetus</name>
    <dbReference type="NCBI Taxonomy" id="1144522"/>
    <lineage>
        <taxon>Eukaryota</taxon>
        <taxon>Metamonada</taxon>
        <taxon>Parabasalia</taxon>
        <taxon>Tritrichomonadida</taxon>
        <taxon>Tritrichomonadidae</taxon>
        <taxon>Tritrichomonas</taxon>
    </lineage>
</organism>
<protein>
    <recommendedName>
        <fullName evidence="8">Mitogen-activated protein kinase</fullName>
        <ecNumber evidence="8">2.7.11.24</ecNumber>
    </recommendedName>
</protein>
<comment type="similarity">
    <text evidence="8">Belongs to the protein kinase superfamily. Ser/Thr protein kinase family. MAP kinase subfamily.</text>
</comment>
<dbReference type="Gene3D" id="3.30.200.20">
    <property type="entry name" value="Phosphorylase Kinase, domain 1"/>
    <property type="match status" value="1"/>
</dbReference>
<sequence>MAENHERKHFNLKDLEMETQGKYQFNKILGRGAYGIVIAGKEIATGREVAVKRVERIFDSTLDAKRILREIRILTHLKHENITNIIDLWAAPRFEDFTAIVIVMDLMDTDMYQIINSQQPLLVDHHKYFIYQLLRGLKFIHSAGILHRDLKPGNLMLNANCDLKIGDFGLARVSTDKESNEFLSEYVATRWYRSPEVLLNYDTYGTPLDMWSVGCILAELINRKPLFPGASTMKQLQLIVETIGSPTEEDLEECTNYKAREFMNSIPYKEPVDFMSLFPPGSDPVEVDMVARLLKWDPRKRLDVEEALDHPFVHDLHDPFDEPVSFEISGFEFERQEITIPELKVLLWQEVLKFHPQQQ</sequence>
<dbReference type="InterPro" id="IPR003527">
    <property type="entry name" value="MAP_kinase_CS"/>
</dbReference>
<evidence type="ECO:0000256" key="2">
    <source>
        <dbReference type="ARBA" id="ARBA00022679"/>
    </source>
</evidence>
<feature type="binding site" evidence="6">
    <location>
        <position position="52"/>
    </location>
    <ligand>
        <name>ATP</name>
        <dbReference type="ChEBI" id="CHEBI:30616"/>
    </ligand>
</feature>
<dbReference type="FunFam" id="1.10.510.10:FF:000098">
    <property type="entry name" value="Mitogen-activated protein kinase 1"/>
    <property type="match status" value="1"/>
</dbReference>
<dbReference type="SUPFAM" id="SSF56112">
    <property type="entry name" value="Protein kinase-like (PK-like)"/>
    <property type="match status" value="1"/>
</dbReference>
<evidence type="ECO:0000256" key="1">
    <source>
        <dbReference type="ARBA" id="ARBA00022527"/>
    </source>
</evidence>
<name>A0A1J4L1Q1_9EUKA</name>
<dbReference type="VEuPathDB" id="TrichDB:TRFO_12415"/>
<evidence type="ECO:0000256" key="8">
    <source>
        <dbReference type="RuleBase" id="RU361165"/>
    </source>
</evidence>
<keyword evidence="1 7" id="KW-0723">Serine/threonine-protein kinase</keyword>
<dbReference type="AlphaFoldDB" id="A0A1J4L1Q1"/>
<proteinExistence type="inferred from homology"/>
<comment type="catalytic activity">
    <reaction evidence="8">
        <text>L-threonyl-[protein] + ATP = O-phospho-L-threonyl-[protein] + ADP + H(+)</text>
        <dbReference type="Rhea" id="RHEA:46608"/>
        <dbReference type="Rhea" id="RHEA-COMP:11060"/>
        <dbReference type="Rhea" id="RHEA-COMP:11605"/>
        <dbReference type="ChEBI" id="CHEBI:15378"/>
        <dbReference type="ChEBI" id="CHEBI:30013"/>
        <dbReference type="ChEBI" id="CHEBI:30616"/>
        <dbReference type="ChEBI" id="CHEBI:61977"/>
        <dbReference type="ChEBI" id="CHEBI:456216"/>
        <dbReference type="EC" id="2.7.11.24"/>
    </reaction>
</comment>
<dbReference type="InterPro" id="IPR017441">
    <property type="entry name" value="Protein_kinase_ATP_BS"/>
</dbReference>
<dbReference type="PANTHER" id="PTHR24055">
    <property type="entry name" value="MITOGEN-ACTIVATED PROTEIN KINASE"/>
    <property type="match status" value="1"/>
</dbReference>
<keyword evidence="11" id="KW-1185">Reference proteome</keyword>
<keyword evidence="8" id="KW-0460">Magnesium</keyword>
<evidence type="ECO:0000313" key="11">
    <source>
        <dbReference type="Proteomes" id="UP000179807"/>
    </source>
</evidence>
<dbReference type="FunFam" id="3.30.200.20:FF:000046">
    <property type="entry name" value="Mitogen-activated protein kinase"/>
    <property type="match status" value="1"/>
</dbReference>
<comment type="cofactor">
    <cofactor evidence="8">
        <name>Mg(2+)</name>
        <dbReference type="ChEBI" id="CHEBI:18420"/>
    </cofactor>
</comment>
<dbReference type="RefSeq" id="XP_068370583.1">
    <property type="nucleotide sequence ID" value="XM_068496629.1"/>
</dbReference>
<evidence type="ECO:0000256" key="5">
    <source>
        <dbReference type="ARBA" id="ARBA00022840"/>
    </source>
</evidence>
<gene>
    <name evidence="10" type="ORF">TRFO_12415</name>
</gene>
<dbReference type="EC" id="2.7.11.24" evidence="8"/>
<dbReference type="GO" id="GO:0004707">
    <property type="term" value="F:MAP kinase activity"/>
    <property type="evidence" value="ECO:0007669"/>
    <property type="project" value="UniProtKB-EC"/>
</dbReference>
<feature type="domain" description="Protein kinase" evidence="9">
    <location>
        <begin position="23"/>
        <end position="313"/>
    </location>
</feature>
<comment type="activity regulation">
    <text evidence="8">Activated by threonine and tyrosine phosphorylation.</text>
</comment>
<keyword evidence="4 8" id="KW-0418">Kinase</keyword>
<dbReference type="EMBL" id="MLAK01000003">
    <property type="protein sequence ID" value="OHT17447.1"/>
    <property type="molecule type" value="Genomic_DNA"/>
</dbReference>
<keyword evidence="2 8" id="KW-0808">Transferase</keyword>
<accession>A0A1J4L1Q1</accession>
<dbReference type="PROSITE" id="PS00108">
    <property type="entry name" value="PROTEIN_KINASE_ST"/>
    <property type="match status" value="1"/>
</dbReference>
<dbReference type="InterPro" id="IPR050117">
    <property type="entry name" value="MAPK"/>
</dbReference>
<dbReference type="GO" id="GO:0005524">
    <property type="term" value="F:ATP binding"/>
    <property type="evidence" value="ECO:0007669"/>
    <property type="project" value="UniProtKB-UniRule"/>
</dbReference>
<evidence type="ECO:0000313" key="10">
    <source>
        <dbReference type="EMBL" id="OHT17447.1"/>
    </source>
</evidence>
<dbReference type="SMART" id="SM00220">
    <property type="entry name" value="S_TKc"/>
    <property type="match status" value="1"/>
</dbReference>
<dbReference type="Gene3D" id="1.10.510.10">
    <property type="entry name" value="Transferase(Phosphotransferase) domain 1"/>
    <property type="match status" value="1"/>
</dbReference>
<dbReference type="CDD" id="cd07834">
    <property type="entry name" value="STKc_MAPK"/>
    <property type="match status" value="1"/>
</dbReference>
<keyword evidence="3 6" id="KW-0547">Nucleotide-binding</keyword>
<dbReference type="PROSITE" id="PS50011">
    <property type="entry name" value="PROTEIN_KINASE_DOM"/>
    <property type="match status" value="1"/>
</dbReference>
<evidence type="ECO:0000256" key="7">
    <source>
        <dbReference type="RuleBase" id="RU000304"/>
    </source>
</evidence>
<dbReference type="PROSITE" id="PS00107">
    <property type="entry name" value="PROTEIN_KINASE_ATP"/>
    <property type="match status" value="1"/>
</dbReference>
<dbReference type="InterPro" id="IPR008271">
    <property type="entry name" value="Ser/Thr_kinase_AS"/>
</dbReference>
<dbReference type="InterPro" id="IPR011009">
    <property type="entry name" value="Kinase-like_dom_sf"/>
</dbReference>
<reference evidence="10" key="1">
    <citation type="submission" date="2016-10" db="EMBL/GenBank/DDBJ databases">
        <authorList>
            <person name="Benchimol M."/>
            <person name="Almeida L.G."/>
            <person name="Vasconcelos A.T."/>
            <person name="Perreira-Neves A."/>
            <person name="Rosa I.A."/>
            <person name="Tasca T."/>
            <person name="Bogo M.R."/>
            <person name="de Souza W."/>
        </authorList>
    </citation>
    <scope>NUCLEOTIDE SEQUENCE [LARGE SCALE GENOMIC DNA]</scope>
    <source>
        <strain evidence="10">K</strain>
    </source>
</reference>
<keyword evidence="5 6" id="KW-0067">ATP-binding</keyword>
<dbReference type="Pfam" id="PF00069">
    <property type="entry name" value="Pkinase"/>
    <property type="match status" value="1"/>
</dbReference>
<comment type="caution">
    <text evidence="10">The sequence shown here is derived from an EMBL/GenBank/DDBJ whole genome shotgun (WGS) entry which is preliminary data.</text>
</comment>
<evidence type="ECO:0000256" key="4">
    <source>
        <dbReference type="ARBA" id="ARBA00022777"/>
    </source>
</evidence>
<dbReference type="GeneID" id="94831333"/>
<dbReference type="PROSITE" id="PS01351">
    <property type="entry name" value="MAPK"/>
    <property type="match status" value="1"/>
</dbReference>
<evidence type="ECO:0000256" key="3">
    <source>
        <dbReference type="ARBA" id="ARBA00022741"/>
    </source>
</evidence>
<dbReference type="InterPro" id="IPR000719">
    <property type="entry name" value="Prot_kinase_dom"/>
</dbReference>
<evidence type="ECO:0000259" key="9">
    <source>
        <dbReference type="PROSITE" id="PS50011"/>
    </source>
</evidence>